<protein>
    <recommendedName>
        <fullName evidence="5">AAA+ ATPase domain-containing protein</fullName>
    </recommendedName>
</protein>
<dbReference type="InterPro" id="IPR003593">
    <property type="entry name" value="AAA+_ATPase"/>
</dbReference>
<feature type="region of interest" description="Disordered" evidence="4">
    <location>
        <begin position="900"/>
        <end position="957"/>
    </location>
</feature>
<feature type="domain" description="AAA+ ATPase" evidence="5">
    <location>
        <begin position="550"/>
        <end position="695"/>
    </location>
</feature>
<dbReference type="Gene3D" id="1.10.8.60">
    <property type="match status" value="2"/>
</dbReference>
<evidence type="ECO:0000256" key="2">
    <source>
        <dbReference type="ARBA" id="ARBA00022840"/>
    </source>
</evidence>
<feature type="compositionally biased region" description="Polar residues" evidence="4">
    <location>
        <begin position="858"/>
        <end position="869"/>
    </location>
</feature>
<feature type="compositionally biased region" description="Low complexity" evidence="4">
    <location>
        <begin position="60"/>
        <end position="74"/>
    </location>
</feature>
<dbReference type="Pfam" id="PF17862">
    <property type="entry name" value="AAA_lid_3"/>
    <property type="match status" value="1"/>
</dbReference>
<name>A0A2U3E1M6_PURLI</name>
<evidence type="ECO:0000313" key="6">
    <source>
        <dbReference type="EMBL" id="PWI68415.1"/>
    </source>
</evidence>
<evidence type="ECO:0000259" key="5">
    <source>
        <dbReference type="SMART" id="SM00382"/>
    </source>
</evidence>
<feature type="region of interest" description="Disordered" evidence="4">
    <location>
        <begin position="454"/>
        <end position="485"/>
    </location>
</feature>
<evidence type="ECO:0000256" key="3">
    <source>
        <dbReference type="ARBA" id="ARBA00023054"/>
    </source>
</evidence>
<dbReference type="Pfam" id="PF00004">
    <property type="entry name" value="AAA"/>
    <property type="match status" value="2"/>
</dbReference>
<dbReference type="InterPro" id="IPR003959">
    <property type="entry name" value="ATPase_AAA_core"/>
</dbReference>
<dbReference type="Proteomes" id="UP000245956">
    <property type="component" value="Unassembled WGS sequence"/>
</dbReference>
<dbReference type="AlphaFoldDB" id="A0A2U3E1M6"/>
<dbReference type="SMART" id="SM00382">
    <property type="entry name" value="AAA"/>
    <property type="match status" value="2"/>
</dbReference>
<feature type="domain" description="AAA+ ATPase" evidence="5">
    <location>
        <begin position="266"/>
        <end position="398"/>
    </location>
</feature>
<comment type="caution">
    <text evidence="6">The sequence shown here is derived from an EMBL/GenBank/DDBJ whole genome shotgun (WGS) entry which is preliminary data.</text>
</comment>
<feature type="region of interest" description="Disordered" evidence="4">
    <location>
        <begin position="60"/>
        <end position="80"/>
    </location>
</feature>
<accession>A0A2U3E1M6</accession>
<reference evidence="6 7" key="1">
    <citation type="journal article" date="2016" name="Front. Microbiol.">
        <title>Genome and transcriptome sequences reveal the specific parasitism of the nematophagous Purpureocillium lilacinum 36-1.</title>
        <authorList>
            <person name="Xie J."/>
            <person name="Li S."/>
            <person name="Mo C."/>
            <person name="Xiao X."/>
            <person name="Peng D."/>
            <person name="Wang G."/>
            <person name="Xiao Y."/>
        </authorList>
    </citation>
    <scope>NUCLEOTIDE SEQUENCE [LARGE SCALE GENOMIC DNA]</scope>
    <source>
        <strain evidence="6 7">36-1</strain>
    </source>
</reference>
<keyword evidence="3" id="KW-0175">Coiled coil</keyword>
<organism evidence="6 7">
    <name type="scientific">Purpureocillium lilacinum</name>
    <name type="common">Paecilomyces lilacinus</name>
    <dbReference type="NCBI Taxonomy" id="33203"/>
    <lineage>
        <taxon>Eukaryota</taxon>
        <taxon>Fungi</taxon>
        <taxon>Dikarya</taxon>
        <taxon>Ascomycota</taxon>
        <taxon>Pezizomycotina</taxon>
        <taxon>Sordariomycetes</taxon>
        <taxon>Hypocreomycetidae</taxon>
        <taxon>Hypocreales</taxon>
        <taxon>Ophiocordycipitaceae</taxon>
        <taxon>Purpureocillium</taxon>
    </lineage>
</organism>
<dbReference type="Gene3D" id="3.40.50.300">
    <property type="entry name" value="P-loop containing nucleotide triphosphate hydrolases"/>
    <property type="match status" value="2"/>
</dbReference>
<dbReference type="GO" id="GO:0005737">
    <property type="term" value="C:cytoplasm"/>
    <property type="evidence" value="ECO:0007669"/>
    <property type="project" value="TreeGrafter"/>
</dbReference>
<dbReference type="InterPro" id="IPR041569">
    <property type="entry name" value="AAA_lid_3"/>
</dbReference>
<dbReference type="GO" id="GO:0016887">
    <property type="term" value="F:ATP hydrolysis activity"/>
    <property type="evidence" value="ECO:0007669"/>
    <property type="project" value="InterPro"/>
</dbReference>
<dbReference type="EMBL" id="LCWV01000015">
    <property type="protein sequence ID" value="PWI68415.1"/>
    <property type="molecule type" value="Genomic_DNA"/>
</dbReference>
<feature type="compositionally biased region" description="Basic and acidic residues" evidence="4">
    <location>
        <begin position="454"/>
        <end position="479"/>
    </location>
</feature>
<feature type="compositionally biased region" description="Basic and acidic residues" evidence="4">
    <location>
        <begin position="948"/>
        <end position="957"/>
    </location>
</feature>
<dbReference type="FunFam" id="3.40.50.300:FF:001025">
    <property type="entry name" value="ATPase family, AAA domain-containing 2B"/>
    <property type="match status" value="1"/>
</dbReference>
<proteinExistence type="predicted"/>
<dbReference type="PANTHER" id="PTHR23077">
    <property type="entry name" value="AAA-FAMILY ATPASE"/>
    <property type="match status" value="1"/>
</dbReference>
<sequence length="957" mass="104161">MTPKYIDAKVRPLANNTGLEKASLQGAARVYVTKDAFLALTSSSLDSRVCLVEKLAAPPSSAAGAGAGADEGSAPPLPPKREALLCAHPQGMSANVVQMTRAFLDASGFKVGDQVRIVLAENPAAADAEEVIVEDASTDEDKLSAEARQSPSWKLSWEFSLGVSMSRAEQVFPGMVFEGVNVNKFRRNFKVVSVNSQTTNLARFRLASSAVRIVQPGESLVTDITPAAPGGDLIVTGVPGLTSQVSTLNKFLRGFTRPFWVRDERESCGIVIHGGRGTGKTFILRRVEETNWGRAYWIKPSDKLSTLRETFKQAYASQPSVIFIDGLDKITAKDRTNRESVIDTLGEELDALSVHAHSSGALPQVVVIATCQDWMNDVPEPLQKRSRFRKNIALPIPRASERLEILNFLDPPLRPEDKERCLLSISQKTHAYNGDDLANLVLNAKEILGTRLDEEHAQSNHHDESDDRVATGADGADRKQKQHQNYLTPDDMEAALRVTRPTAMHDINLKPPTIHWKDVGGQESLKRVLRRMIKNTKNSNPASARVLRHPPKGLLLYGPPGCSKTLSAQAMATESGFNFFAVKGAELLNMYVGESERAVRTLFERARAASPSIIFFDEIDSIGGQRAGGAGGGSASASRSTGAVNMLTTLLTEMDGFESLTGVLVLAATNRPEAIDPALLRPGRFDQVLYVGAPDRAAREAVFAVHLRGLALARDVDVPELARLADGYSGAEIKAICNEAGLAVLDRFDDEEDQEQQQPDGDATPAKLEIGMADLVAAIDRTPRNITAEMKQDIMNDMSGGVKKSSNTDYVTSREQETRTKCHRCKASPFFPVREVVPPPGTQSPARHEVRARAGQAATLTPETRNPTFPSDEARLPTPSLSPPINLMSRLSLQSTLSWRRRARTRCRPPVSIPTTAPHRAGRAASTTNSHHLPRVPPRYSPRNATAKNERRTNTPG</sequence>
<gene>
    <name evidence="6" type="ORF">PCL_02184</name>
</gene>
<dbReference type="InterPro" id="IPR027417">
    <property type="entry name" value="P-loop_NTPase"/>
</dbReference>
<dbReference type="GO" id="GO:0005524">
    <property type="term" value="F:ATP binding"/>
    <property type="evidence" value="ECO:0007669"/>
    <property type="project" value="UniProtKB-KW"/>
</dbReference>
<dbReference type="PANTHER" id="PTHR23077:SF27">
    <property type="entry name" value="ATPASE FAMILY GENE 2 PROTEIN HOMOLOG A"/>
    <property type="match status" value="1"/>
</dbReference>
<keyword evidence="2" id="KW-0067">ATP-binding</keyword>
<dbReference type="InterPro" id="IPR050168">
    <property type="entry name" value="AAA_ATPase_domain"/>
</dbReference>
<feature type="region of interest" description="Disordered" evidence="4">
    <location>
        <begin position="855"/>
        <end position="888"/>
    </location>
</feature>
<dbReference type="SUPFAM" id="SSF52540">
    <property type="entry name" value="P-loop containing nucleoside triphosphate hydrolases"/>
    <property type="match status" value="2"/>
</dbReference>
<dbReference type="InterPro" id="IPR003960">
    <property type="entry name" value="ATPase_AAA_CS"/>
</dbReference>
<evidence type="ECO:0000256" key="1">
    <source>
        <dbReference type="ARBA" id="ARBA00022741"/>
    </source>
</evidence>
<evidence type="ECO:0000313" key="7">
    <source>
        <dbReference type="Proteomes" id="UP000245956"/>
    </source>
</evidence>
<keyword evidence="1" id="KW-0547">Nucleotide-binding</keyword>
<dbReference type="PROSITE" id="PS00674">
    <property type="entry name" value="AAA"/>
    <property type="match status" value="1"/>
</dbReference>
<evidence type="ECO:0000256" key="4">
    <source>
        <dbReference type="SAM" id="MobiDB-lite"/>
    </source>
</evidence>